<keyword evidence="2" id="KW-1185">Reference proteome</keyword>
<accession>B4GQP5</accession>
<name>B4GQP5_DROPE</name>
<dbReference type="OMA" id="VWIGRFR"/>
<reference evidence="1 2" key="1">
    <citation type="journal article" date="2007" name="Nature">
        <title>Evolution of genes and genomes on the Drosophila phylogeny.</title>
        <authorList>
            <consortium name="Drosophila 12 Genomes Consortium"/>
            <person name="Clark A.G."/>
            <person name="Eisen M.B."/>
            <person name="Smith D.R."/>
            <person name="Bergman C.M."/>
            <person name="Oliver B."/>
            <person name="Markow T.A."/>
            <person name="Kaufman T.C."/>
            <person name="Kellis M."/>
            <person name="Gelbart W."/>
            <person name="Iyer V.N."/>
            <person name="Pollard D.A."/>
            <person name="Sackton T.B."/>
            <person name="Larracuente A.M."/>
            <person name="Singh N.D."/>
            <person name="Abad J.P."/>
            <person name="Abt D.N."/>
            <person name="Adryan B."/>
            <person name="Aguade M."/>
            <person name="Akashi H."/>
            <person name="Anderson W.W."/>
            <person name="Aquadro C.F."/>
            <person name="Ardell D.H."/>
            <person name="Arguello R."/>
            <person name="Artieri C.G."/>
            <person name="Barbash D.A."/>
            <person name="Barker D."/>
            <person name="Barsanti P."/>
            <person name="Batterham P."/>
            <person name="Batzoglou S."/>
            <person name="Begun D."/>
            <person name="Bhutkar A."/>
            <person name="Blanco E."/>
            <person name="Bosak S.A."/>
            <person name="Bradley R.K."/>
            <person name="Brand A.D."/>
            <person name="Brent M.R."/>
            <person name="Brooks A.N."/>
            <person name="Brown R.H."/>
            <person name="Butlin R.K."/>
            <person name="Caggese C."/>
            <person name="Calvi B.R."/>
            <person name="Bernardo de Carvalho A."/>
            <person name="Caspi A."/>
            <person name="Castrezana S."/>
            <person name="Celniker S.E."/>
            <person name="Chang J.L."/>
            <person name="Chapple C."/>
            <person name="Chatterji S."/>
            <person name="Chinwalla A."/>
            <person name="Civetta A."/>
            <person name="Clifton S.W."/>
            <person name="Comeron J.M."/>
            <person name="Costello J.C."/>
            <person name="Coyne J.A."/>
            <person name="Daub J."/>
            <person name="David R.G."/>
            <person name="Delcher A.L."/>
            <person name="Delehaunty K."/>
            <person name="Do C.B."/>
            <person name="Ebling H."/>
            <person name="Edwards K."/>
            <person name="Eickbush T."/>
            <person name="Evans J.D."/>
            <person name="Filipski A."/>
            <person name="Findeiss S."/>
            <person name="Freyhult E."/>
            <person name="Fulton L."/>
            <person name="Fulton R."/>
            <person name="Garcia A.C."/>
            <person name="Gardiner A."/>
            <person name="Garfield D.A."/>
            <person name="Garvin B.E."/>
            <person name="Gibson G."/>
            <person name="Gilbert D."/>
            <person name="Gnerre S."/>
            <person name="Godfrey J."/>
            <person name="Good R."/>
            <person name="Gotea V."/>
            <person name="Gravely B."/>
            <person name="Greenberg A.J."/>
            <person name="Griffiths-Jones S."/>
            <person name="Gross S."/>
            <person name="Guigo R."/>
            <person name="Gustafson E.A."/>
            <person name="Haerty W."/>
            <person name="Hahn M.W."/>
            <person name="Halligan D.L."/>
            <person name="Halpern A.L."/>
            <person name="Halter G.M."/>
            <person name="Han M.V."/>
            <person name="Heger A."/>
            <person name="Hillier L."/>
            <person name="Hinrichs A.S."/>
            <person name="Holmes I."/>
            <person name="Hoskins R.A."/>
            <person name="Hubisz M.J."/>
            <person name="Hultmark D."/>
            <person name="Huntley M.A."/>
            <person name="Jaffe D.B."/>
            <person name="Jagadeeshan S."/>
            <person name="Jeck W.R."/>
            <person name="Johnson J."/>
            <person name="Jones C.D."/>
            <person name="Jordan W.C."/>
            <person name="Karpen G.H."/>
            <person name="Kataoka E."/>
            <person name="Keightley P.D."/>
            <person name="Kheradpour P."/>
            <person name="Kirkness E.F."/>
            <person name="Koerich L.B."/>
            <person name="Kristiansen K."/>
            <person name="Kudrna D."/>
            <person name="Kulathinal R.J."/>
            <person name="Kumar S."/>
            <person name="Kwok R."/>
            <person name="Lander E."/>
            <person name="Langley C.H."/>
            <person name="Lapoint R."/>
            <person name="Lazzaro B.P."/>
            <person name="Lee S.J."/>
            <person name="Levesque L."/>
            <person name="Li R."/>
            <person name="Lin C.F."/>
            <person name="Lin M.F."/>
            <person name="Lindblad-Toh K."/>
            <person name="Llopart A."/>
            <person name="Long M."/>
            <person name="Low L."/>
            <person name="Lozovsky E."/>
            <person name="Lu J."/>
            <person name="Luo M."/>
            <person name="Machado C.A."/>
            <person name="Makalowski W."/>
            <person name="Marzo M."/>
            <person name="Matsuda M."/>
            <person name="Matzkin L."/>
            <person name="McAllister B."/>
            <person name="McBride C.S."/>
            <person name="McKernan B."/>
            <person name="McKernan K."/>
            <person name="Mendez-Lago M."/>
            <person name="Minx P."/>
            <person name="Mollenhauer M.U."/>
            <person name="Montooth K."/>
            <person name="Mount S.M."/>
            <person name="Mu X."/>
            <person name="Myers E."/>
            <person name="Negre B."/>
            <person name="Newfeld S."/>
            <person name="Nielsen R."/>
            <person name="Noor M.A."/>
            <person name="O'Grady P."/>
            <person name="Pachter L."/>
            <person name="Papaceit M."/>
            <person name="Parisi M.J."/>
            <person name="Parisi M."/>
            <person name="Parts L."/>
            <person name="Pedersen J.S."/>
            <person name="Pesole G."/>
            <person name="Phillippy A.M."/>
            <person name="Ponting C.P."/>
            <person name="Pop M."/>
            <person name="Porcelli D."/>
            <person name="Powell J.R."/>
            <person name="Prohaska S."/>
            <person name="Pruitt K."/>
            <person name="Puig M."/>
            <person name="Quesneville H."/>
            <person name="Ram K.R."/>
            <person name="Rand D."/>
            <person name="Rasmussen M.D."/>
            <person name="Reed L.K."/>
            <person name="Reenan R."/>
            <person name="Reily A."/>
            <person name="Remington K.A."/>
            <person name="Rieger T.T."/>
            <person name="Ritchie M.G."/>
            <person name="Robin C."/>
            <person name="Rogers Y.H."/>
            <person name="Rohde C."/>
            <person name="Rozas J."/>
            <person name="Rubenfield M.J."/>
            <person name="Ruiz A."/>
            <person name="Russo S."/>
            <person name="Salzberg S.L."/>
            <person name="Sanchez-Gracia A."/>
            <person name="Saranga D.J."/>
            <person name="Sato H."/>
            <person name="Schaeffer S.W."/>
            <person name="Schatz M.C."/>
            <person name="Schlenke T."/>
            <person name="Schwartz R."/>
            <person name="Segarra C."/>
            <person name="Singh R.S."/>
            <person name="Sirot L."/>
            <person name="Sirota M."/>
            <person name="Sisneros N.B."/>
            <person name="Smith C.D."/>
            <person name="Smith T.F."/>
            <person name="Spieth J."/>
            <person name="Stage D.E."/>
            <person name="Stark A."/>
            <person name="Stephan W."/>
            <person name="Strausberg R.L."/>
            <person name="Strempel S."/>
            <person name="Sturgill D."/>
            <person name="Sutton G."/>
            <person name="Sutton G.G."/>
            <person name="Tao W."/>
            <person name="Teichmann S."/>
            <person name="Tobari Y.N."/>
            <person name="Tomimura Y."/>
            <person name="Tsolas J.M."/>
            <person name="Valente V.L."/>
            <person name="Venter E."/>
            <person name="Venter J.C."/>
            <person name="Vicario S."/>
            <person name="Vieira F.G."/>
            <person name="Vilella A.J."/>
            <person name="Villasante A."/>
            <person name="Walenz B."/>
            <person name="Wang J."/>
            <person name="Wasserman M."/>
            <person name="Watts T."/>
            <person name="Wilson D."/>
            <person name="Wilson R.K."/>
            <person name="Wing R.A."/>
            <person name="Wolfner M.F."/>
            <person name="Wong A."/>
            <person name="Wong G.K."/>
            <person name="Wu C.I."/>
            <person name="Wu G."/>
            <person name="Yamamoto D."/>
            <person name="Yang H.P."/>
            <person name="Yang S.P."/>
            <person name="Yorke J.A."/>
            <person name="Yoshida K."/>
            <person name="Zdobnov E."/>
            <person name="Zhang P."/>
            <person name="Zhang Y."/>
            <person name="Zimin A.V."/>
            <person name="Baldwin J."/>
            <person name="Abdouelleil A."/>
            <person name="Abdulkadir J."/>
            <person name="Abebe A."/>
            <person name="Abera B."/>
            <person name="Abreu J."/>
            <person name="Acer S.C."/>
            <person name="Aftuck L."/>
            <person name="Alexander A."/>
            <person name="An P."/>
            <person name="Anderson E."/>
            <person name="Anderson S."/>
            <person name="Arachi H."/>
            <person name="Azer M."/>
            <person name="Bachantsang P."/>
            <person name="Barry A."/>
            <person name="Bayul T."/>
            <person name="Berlin A."/>
            <person name="Bessette D."/>
            <person name="Bloom T."/>
            <person name="Blye J."/>
            <person name="Boguslavskiy L."/>
            <person name="Bonnet C."/>
            <person name="Boukhgalter B."/>
            <person name="Bourzgui I."/>
            <person name="Brown A."/>
            <person name="Cahill P."/>
            <person name="Channer S."/>
            <person name="Cheshatsang Y."/>
            <person name="Chuda L."/>
            <person name="Citroen M."/>
            <person name="Collymore A."/>
            <person name="Cooke P."/>
            <person name="Costello M."/>
            <person name="D'Aco K."/>
            <person name="Daza R."/>
            <person name="De Haan G."/>
            <person name="DeGray S."/>
            <person name="DeMaso C."/>
            <person name="Dhargay N."/>
            <person name="Dooley K."/>
            <person name="Dooley E."/>
            <person name="Doricent M."/>
            <person name="Dorje P."/>
            <person name="Dorjee K."/>
            <person name="Dupes A."/>
            <person name="Elong R."/>
            <person name="Falk J."/>
            <person name="Farina A."/>
            <person name="Faro S."/>
            <person name="Ferguson D."/>
            <person name="Fisher S."/>
            <person name="Foley C.D."/>
            <person name="Franke A."/>
            <person name="Friedrich D."/>
            <person name="Gadbois L."/>
            <person name="Gearin G."/>
            <person name="Gearin C.R."/>
            <person name="Giannoukos G."/>
            <person name="Goode T."/>
            <person name="Graham J."/>
            <person name="Grandbois E."/>
            <person name="Grewal S."/>
            <person name="Gyaltsen K."/>
            <person name="Hafez N."/>
            <person name="Hagos B."/>
            <person name="Hall J."/>
            <person name="Henson C."/>
            <person name="Hollinger A."/>
            <person name="Honan T."/>
            <person name="Huard M.D."/>
            <person name="Hughes L."/>
            <person name="Hurhula B."/>
            <person name="Husby M.E."/>
            <person name="Kamat A."/>
            <person name="Kanga B."/>
            <person name="Kashin S."/>
            <person name="Khazanovich D."/>
            <person name="Kisner P."/>
            <person name="Lance K."/>
            <person name="Lara M."/>
            <person name="Lee W."/>
            <person name="Lennon N."/>
            <person name="Letendre F."/>
            <person name="LeVine R."/>
            <person name="Lipovsky A."/>
            <person name="Liu X."/>
            <person name="Liu J."/>
            <person name="Liu S."/>
            <person name="Lokyitsang T."/>
            <person name="Lokyitsang Y."/>
            <person name="Lubonja R."/>
            <person name="Lui A."/>
            <person name="MacDonald P."/>
            <person name="Magnisalis V."/>
            <person name="Maru K."/>
            <person name="Matthews C."/>
            <person name="McCusker W."/>
            <person name="McDonough S."/>
            <person name="Mehta T."/>
            <person name="Meldrim J."/>
            <person name="Meneus L."/>
            <person name="Mihai O."/>
            <person name="Mihalev A."/>
            <person name="Mihova T."/>
            <person name="Mittelman R."/>
            <person name="Mlenga V."/>
            <person name="Montmayeur A."/>
            <person name="Mulrain L."/>
            <person name="Navidi A."/>
            <person name="Naylor J."/>
            <person name="Negash T."/>
            <person name="Nguyen T."/>
            <person name="Nguyen N."/>
            <person name="Nicol R."/>
            <person name="Norbu C."/>
            <person name="Norbu N."/>
            <person name="Novod N."/>
            <person name="O'Neill B."/>
            <person name="Osman S."/>
            <person name="Markiewicz E."/>
            <person name="Oyono O.L."/>
            <person name="Patti C."/>
            <person name="Phunkhang P."/>
            <person name="Pierre F."/>
            <person name="Priest M."/>
            <person name="Raghuraman S."/>
            <person name="Rege F."/>
            <person name="Reyes R."/>
            <person name="Rise C."/>
            <person name="Rogov P."/>
            <person name="Ross K."/>
            <person name="Ryan E."/>
            <person name="Settipalli S."/>
            <person name="Shea T."/>
            <person name="Sherpa N."/>
            <person name="Shi L."/>
            <person name="Shih D."/>
            <person name="Sparrow T."/>
            <person name="Spaulding J."/>
            <person name="Stalker J."/>
            <person name="Stange-Thomann N."/>
            <person name="Stavropoulos S."/>
            <person name="Stone C."/>
            <person name="Strader C."/>
            <person name="Tesfaye S."/>
            <person name="Thomson T."/>
            <person name="Thoulutsang Y."/>
            <person name="Thoulutsang D."/>
            <person name="Topham K."/>
            <person name="Topping I."/>
            <person name="Tsamla T."/>
            <person name="Vassiliev H."/>
            <person name="Vo A."/>
            <person name="Wangchuk T."/>
            <person name="Wangdi T."/>
            <person name="Weiand M."/>
            <person name="Wilkinson J."/>
            <person name="Wilson A."/>
            <person name="Yadav S."/>
            <person name="Young G."/>
            <person name="Yu Q."/>
            <person name="Zembek L."/>
            <person name="Zhong D."/>
            <person name="Zimmer A."/>
            <person name="Zwirko Z."/>
            <person name="Jaffe D.B."/>
            <person name="Alvarez P."/>
            <person name="Brockman W."/>
            <person name="Butler J."/>
            <person name="Chin C."/>
            <person name="Gnerre S."/>
            <person name="Grabherr M."/>
            <person name="Kleber M."/>
            <person name="Mauceli E."/>
            <person name="MacCallum I."/>
        </authorList>
    </citation>
    <scope>NUCLEOTIDE SEQUENCE [LARGE SCALE GENOMIC DNA]</scope>
    <source>
        <strain evidence="2">MSH-3 / Tucson 14011-0111.49</strain>
    </source>
</reference>
<protein>
    <submittedName>
        <fullName evidence="1">GL14065</fullName>
    </submittedName>
</protein>
<organism evidence="2">
    <name type="scientific">Drosophila persimilis</name>
    <name type="common">Fruit fly</name>
    <dbReference type="NCBI Taxonomy" id="7234"/>
    <lineage>
        <taxon>Eukaryota</taxon>
        <taxon>Metazoa</taxon>
        <taxon>Ecdysozoa</taxon>
        <taxon>Arthropoda</taxon>
        <taxon>Hexapoda</taxon>
        <taxon>Insecta</taxon>
        <taxon>Pterygota</taxon>
        <taxon>Neoptera</taxon>
        <taxon>Endopterygota</taxon>
        <taxon>Diptera</taxon>
        <taxon>Brachycera</taxon>
        <taxon>Muscomorpha</taxon>
        <taxon>Ephydroidea</taxon>
        <taxon>Drosophilidae</taxon>
        <taxon>Drosophila</taxon>
        <taxon>Sophophora</taxon>
    </lineage>
</organism>
<dbReference type="HOGENOM" id="CLU_2457148_0_0_1"/>
<proteinExistence type="predicted"/>
<evidence type="ECO:0000313" key="2">
    <source>
        <dbReference type="Proteomes" id="UP000008744"/>
    </source>
</evidence>
<gene>
    <name evidence="1" type="primary">Dper\GL14065</name>
    <name evidence="1" type="ORF">Dper_GL14065</name>
</gene>
<dbReference type="Proteomes" id="UP000008744">
    <property type="component" value="Unassembled WGS sequence"/>
</dbReference>
<evidence type="ECO:0000313" key="1">
    <source>
        <dbReference type="EMBL" id="EDW39917.1"/>
    </source>
</evidence>
<dbReference type="AlphaFoldDB" id="B4GQP5"/>
<dbReference type="EMBL" id="CH479187">
    <property type="protein sequence ID" value="EDW39917.1"/>
    <property type="molecule type" value="Genomic_DNA"/>
</dbReference>
<sequence>MKAAAATAAAAYNERIESTQEHLSLLTLPSPQYPVRDRTLESEWEQQYKGCDRKYDGKLFFLLTVLVQVQQVGPSPAVWIGRFRVTISR</sequence>